<dbReference type="PANTHER" id="PTHR30469:SF37">
    <property type="entry name" value="RAGD PROTEIN"/>
    <property type="match status" value="1"/>
</dbReference>
<evidence type="ECO:0000259" key="4">
    <source>
        <dbReference type="Pfam" id="PF25954"/>
    </source>
</evidence>
<dbReference type="PROSITE" id="PS51257">
    <property type="entry name" value="PROKAR_LIPOPROTEIN"/>
    <property type="match status" value="1"/>
</dbReference>
<feature type="coiled-coil region" evidence="2">
    <location>
        <begin position="129"/>
        <end position="156"/>
    </location>
</feature>
<keyword evidence="2" id="KW-0175">Coiled coil</keyword>
<dbReference type="Gene3D" id="2.40.50.100">
    <property type="match status" value="1"/>
</dbReference>
<dbReference type="Proteomes" id="UP000464378">
    <property type="component" value="Chromosome"/>
</dbReference>
<evidence type="ECO:0000256" key="3">
    <source>
        <dbReference type="SAM" id="MobiDB-lite"/>
    </source>
</evidence>
<evidence type="ECO:0000313" key="5">
    <source>
        <dbReference type="EMBL" id="VIP00952.1"/>
    </source>
</evidence>
<dbReference type="FunFam" id="2.40.30.170:FF:000010">
    <property type="entry name" value="Efflux RND transporter periplasmic adaptor subunit"/>
    <property type="match status" value="1"/>
</dbReference>
<dbReference type="Pfam" id="PF25954">
    <property type="entry name" value="Beta-barrel_RND_2"/>
    <property type="match status" value="1"/>
</dbReference>
<dbReference type="NCBIfam" id="TIGR01730">
    <property type="entry name" value="RND_mfp"/>
    <property type="match status" value="1"/>
</dbReference>
<reference evidence="5" key="1">
    <citation type="submission" date="2019-04" db="EMBL/GenBank/DDBJ databases">
        <authorList>
            <consortium name="Science for Life Laboratories"/>
        </authorList>
    </citation>
    <scope>NUCLEOTIDE SEQUENCE</scope>
    <source>
        <strain evidence="5">MBLW1</strain>
    </source>
</reference>
<dbReference type="AlphaFoldDB" id="A0A6C2YIZ4"/>
<feature type="region of interest" description="Disordered" evidence="3">
    <location>
        <begin position="430"/>
        <end position="457"/>
    </location>
</feature>
<protein>
    <recommendedName>
        <fullName evidence="4">CusB-like beta-barrel domain-containing protein</fullName>
    </recommendedName>
</protein>
<accession>A0A6C2YIZ4</accession>
<feature type="domain" description="CusB-like beta-barrel" evidence="4">
    <location>
        <begin position="301"/>
        <end position="373"/>
    </location>
</feature>
<proteinExistence type="inferred from homology"/>
<evidence type="ECO:0000256" key="1">
    <source>
        <dbReference type="ARBA" id="ARBA00009477"/>
    </source>
</evidence>
<name>A0A6C2YIZ4_9BACT</name>
<evidence type="ECO:0000256" key="2">
    <source>
        <dbReference type="SAM" id="Coils"/>
    </source>
</evidence>
<dbReference type="InterPro" id="IPR006143">
    <property type="entry name" value="RND_pump_MFP"/>
</dbReference>
<dbReference type="KEGG" id="tim:GMBLW1_30080"/>
<dbReference type="InParanoid" id="A0A6C2YIZ4"/>
<evidence type="ECO:0000313" key="6">
    <source>
        <dbReference type="Proteomes" id="UP000464378"/>
    </source>
</evidence>
<dbReference type="EMBL" id="LR586016">
    <property type="protein sequence ID" value="VIP00952.1"/>
    <property type="molecule type" value="Genomic_DNA"/>
</dbReference>
<dbReference type="Gene3D" id="1.10.287.470">
    <property type="entry name" value="Helix hairpin bin"/>
    <property type="match status" value="2"/>
</dbReference>
<dbReference type="InterPro" id="IPR058792">
    <property type="entry name" value="Beta-barrel_RND_2"/>
</dbReference>
<keyword evidence="6" id="KW-1185">Reference proteome</keyword>
<dbReference type="SUPFAM" id="SSF111369">
    <property type="entry name" value="HlyD-like secretion proteins"/>
    <property type="match status" value="1"/>
</dbReference>
<feature type="compositionally biased region" description="Basic and acidic residues" evidence="3">
    <location>
        <begin position="430"/>
        <end position="440"/>
    </location>
</feature>
<gene>
    <name evidence="5" type="ORF">GMBLW1_30080</name>
</gene>
<dbReference type="RefSeq" id="WP_162656117.1">
    <property type="nucleotide sequence ID" value="NZ_LR593887.1"/>
</dbReference>
<comment type="similarity">
    <text evidence="1">Belongs to the membrane fusion protein (MFP) (TC 8.A.1) family.</text>
</comment>
<dbReference type="GO" id="GO:0015562">
    <property type="term" value="F:efflux transmembrane transporter activity"/>
    <property type="evidence" value="ECO:0007669"/>
    <property type="project" value="TreeGrafter"/>
</dbReference>
<dbReference type="Gene3D" id="2.40.420.20">
    <property type="match status" value="1"/>
</dbReference>
<dbReference type="GO" id="GO:1990281">
    <property type="term" value="C:efflux pump complex"/>
    <property type="evidence" value="ECO:0007669"/>
    <property type="project" value="TreeGrafter"/>
</dbReference>
<organism evidence="5">
    <name type="scientific">Tuwongella immobilis</name>
    <dbReference type="NCBI Taxonomy" id="692036"/>
    <lineage>
        <taxon>Bacteria</taxon>
        <taxon>Pseudomonadati</taxon>
        <taxon>Planctomycetota</taxon>
        <taxon>Planctomycetia</taxon>
        <taxon>Gemmatales</taxon>
        <taxon>Gemmataceae</taxon>
        <taxon>Tuwongella</taxon>
    </lineage>
</organism>
<dbReference type="PANTHER" id="PTHR30469">
    <property type="entry name" value="MULTIDRUG RESISTANCE PROTEIN MDTA"/>
    <property type="match status" value="1"/>
</dbReference>
<dbReference type="Gene3D" id="2.40.30.170">
    <property type="match status" value="1"/>
</dbReference>
<dbReference type="EMBL" id="LR593887">
    <property type="protein sequence ID" value="VTR97322.1"/>
    <property type="molecule type" value="Genomic_DNA"/>
</dbReference>
<sequence length="457" mass="49642">MSDSKIVWSVGLGLLLLWTAGCQRAGSGTPSTTTATSATASGPTISVISPKKLSLVRRVEQPGTIRADEETPIFAHVTGYVRKVAVDIDQRVRGPKFDAQGKLLEPGELLAEIAVPEMEEDLKQKQALTQQAFTEIEQANQHLATAEAQILAAEALVTEAKAGLKRAEAVHDRWESESNRINMLVQSGVVDRQTQDETLNQFKAAVAGREEAIARVATAQAVARKSVAERDRAMADVNTAKARREVARADLRRQEVMVQYAQLRAPYDGVITRRNVDTGHYLQPGLTSPIFVISREEKLRVSVEVPELDAGLVRKGAPVTLHIPALRQPPLALTVARTAWSLDAGSRTLRTEMDLPNPEGRLRPGMYVRAELAIPLPESWTIPTAAYLKLAEGGIVFRVVDDKAVRTPVQIGAILGDQLQLTAIQRDGKTWSEPSADDRLAMPAAQLAEGQPIPATP</sequence>